<feature type="compositionally biased region" description="Polar residues" evidence="6">
    <location>
        <begin position="526"/>
        <end position="537"/>
    </location>
</feature>
<organism evidence="9 10">
    <name type="scientific">Hydrogenophaga taeniospiralis CCUG 15921</name>
    <dbReference type="NCBI Taxonomy" id="1281780"/>
    <lineage>
        <taxon>Bacteria</taxon>
        <taxon>Pseudomonadati</taxon>
        <taxon>Pseudomonadota</taxon>
        <taxon>Betaproteobacteria</taxon>
        <taxon>Burkholderiales</taxon>
        <taxon>Comamonadaceae</taxon>
        <taxon>Hydrogenophaga</taxon>
    </lineage>
</organism>
<sequence>MIEDLGAELDERFEFLGVFEDSRVAPPINATDIESSTLDEALQYLEGLLQPRNDPGRIFAKHAYDLQPLPHEEEVEVAKAMEQALECALDALSRWPEGLEALLRKCEEVTSGRLPLKRVQKNRNVDTDELHVPEPEAGEPLSPSHLWQIPAPVPGEDDDSDLEAPQAADELDEFARQEALLRHLTALPTGGAQSTTKVRAVLDEMRLSGTLLCSLDKGDKKQAEAREFTAHITRFLESRDLLVRSNLKLVVPLVKRYLGTGADFADLLQEGHIGLIRAVDKFDWRRGYKFSTMATWWIRQQISRAAPDHARLIRLPLHGVEKTWEMKRLIRQHHDEHGQSPPICWLADRLGLTELKAESYLRTMSEPLPLDVMESNPWLPEPDEADPLENAARKESVDRAEELLQHLGSKRGGKMAEKVLRMRYGIGIGEDLTLDEIGRRYSLTRERIRQIETKAIKLVRSHLRAATSSDEMVPDGSDFPLSASNMLAASRSDAGAHVTTNGPVPPTGSSPSPEPNRVDKTDRSTGNENRSTQSSNAFTERQLELLYAAKAIGIKVMTYLESGRYETLVMLAQRNSKQEKEIAAELLEAGFRFKPGHGYYV</sequence>
<dbReference type="GO" id="GO:0006352">
    <property type="term" value="P:DNA-templated transcription initiation"/>
    <property type="evidence" value="ECO:0007669"/>
    <property type="project" value="InterPro"/>
</dbReference>
<proteinExistence type="inferred from homology"/>
<dbReference type="Proteomes" id="UP001152876">
    <property type="component" value="Unassembled WGS sequence"/>
</dbReference>
<dbReference type="Pfam" id="PF04542">
    <property type="entry name" value="Sigma70_r2"/>
    <property type="match status" value="1"/>
</dbReference>
<evidence type="ECO:0000259" key="8">
    <source>
        <dbReference type="PROSITE" id="PS00716"/>
    </source>
</evidence>
<keyword evidence="3 5" id="KW-0238">DNA-binding</keyword>
<protein>
    <recommendedName>
        <fullName evidence="5">RNA polymerase sigma factor</fullName>
    </recommendedName>
</protein>
<evidence type="ECO:0000313" key="9">
    <source>
        <dbReference type="EMBL" id="MDG5974855.1"/>
    </source>
</evidence>
<dbReference type="InterPro" id="IPR007627">
    <property type="entry name" value="RNA_pol_sigma70_r2"/>
</dbReference>
<dbReference type="PRINTS" id="PR00046">
    <property type="entry name" value="SIGMA70FCT"/>
</dbReference>
<dbReference type="GO" id="GO:0003677">
    <property type="term" value="F:DNA binding"/>
    <property type="evidence" value="ECO:0007669"/>
    <property type="project" value="UniProtKB-KW"/>
</dbReference>
<comment type="function">
    <text evidence="5">Sigma factors are initiation factors that promote the attachment of RNA polymerase to specific initiation sites and are then released.</text>
</comment>
<keyword evidence="2 5" id="KW-0731">Sigma factor</keyword>
<dbReference type="InterPro" id="IPR013325">
    <property type="entry name" value="RNA_pol_sigma_r2"/>
</dbReference>
<evidence type="ECO:0000256" key="4">
    <source>
        <dbReference type="ARBA" id="ARBA00023163"/>
    </source>
</evidence>
<feature type="region of interest" description="Disordered" evidence="6">
    <location>
        <begin position="490"/>
        <end position="537"/>
    </location>
</feature>
<feature type="compositionally biased region" description="Basic and acidic residues" evidence="6">
    <location>
        <begin position="516"/>
        <end position="525"/>
    </location>
</feature>
<evidence type="ECO:0000256" key="3">
    <source>
        <dbReference type="ARBA" id="ARBA00023125"/>
    </source>
</evidence>
<dbReference type="InterPro" id="IPR000943">
    <property type="entry name" value="RNA_pol_sigma70"/>
</dbReference>
<dbReference type="InterPro" id="IPR007630">
    <property type="entry name" value="RNA_pol_sigma70_r4"/>
</dbReference>
<accession>A0A9X4S824</accession>
<dbReference type="InterPro" id="IPR014284">
    <property type="entry name" value="RNA_pol_sigma-70_dom"/>
</dbReference>
<evidence type="ECO:0000256" key="2">
    <source>
        <dbReference type="ARBA" id="ARBA00023082"/>
    </source>
</evidence>
<dbReference type="Pfam" id="PF04545">
    <property type="entry name" value="Sigma70_r4"/>
    <property type="match status" value="1"/>
</dbReference>
<dbReference type="InterPro" id="IPR013324">
    <property type="entry name" value="RNA_pol_sigma_r3/r4-like"/>
</dbReference>
<dbReference type="NCBIfam" id="TIGR02937">
    <property type="entry name" value="sigma70-ECF"/>
    <property type="match status" value="1"/>
</dbReference>
<dbReference type="GO" id="GO:0016987">
    <property type="term" value="F:sigma factor activity"/>
    <property type="evidence" value="ECO:0007669"/>
    <property type="project" value="UniProtKB-KW"/>
</dbReference>
<evidence type="ECO:0000256" key="6">
    <source>
        <dbReference type="SAM" id="MobiDB-lite"/>
    </source>
</evidence>
<evidence type="ECO:0000259" key="7">
    <source>
        <dbReference type="PROSITE" id="PS00715"/>
    </source>
</evidence>
<evidence type="ECO:0000313" key="10">
    <source>
        <dbReference type="Proteomes" id="UP001152876"/>
    </source>
</evidence>
<name>A0A9X4S824_9BURK</name>
<dbReference type="Gene3D" id="1.10.601.10">
    <property type="entry name" value="RNA Polymerase Primary Sigma Factor"/>
    <property type="match status" value="2"/>
</dbReference>
<dbReference type="SUPFAM" id="SSF88659">
    <property type="entry name" value="Sigma3 and sigma4 domains of RNA polymerase sigma factors"/>
    <property type="match status" value="2"/>
</dbReference>
<comment type="caution">
    <text evidence="9">The sequence shown here is derived from an EMBL/GenBank/DDBJ whole genome shotgun (WGS) entry which is preliminary data.</text>
</comment>
<evidence type="ECO:0000256" key="5">
    <source>
        <dbReference type="RuleBase" id="RU362124"/>
    </source>
</evidence>
<comment type="similarity">
    <text evidence="5">Belongs to the sigma-70 factor family.</text>
</comment>
<feature type="region of interest" description="Disordered" evidence="6">
    <location>
        <begin position="125"/>
        <end position="164"/>
    </location>
</feature>
<keyword evidence="10" id="KW-1185">Reference proteome</keyword>
<dbReference type="PROSITE" id="PS00716">
    <property type="entry name" value="SIGMA70_2"/>
    <property type="match status" value="1"/>
</dbReference>
<feature type="domain" description="RNA polymerase sigma-70" evidence="8">
    <location>
        <begin position="433"/>
        <end position="459"/>
    </location>
</feature>
<dbReference type="EMBL" id="AOGK01000004">
    <property type="protein sequence ID" value="MDG5974855.1"/>
    <property type="molecule type" value="Genomic_DNA"/>
</dbReference>
<gene>
    <name evidence="9" type="ORF">H010_06290</name>
</gene>
<keyword evidence="4 5" id="KW-0804">Transcription</keyword>
<dbReference type="InterPro" id="IPR050239">
    <property type="entry name" value="Sigma-70_RNA_pol_init_factors"/>
</dbReference>
<reference evidence="9" key="1">
    <citation type="submission" date="2013-01" db="EMBL/GenBank/DDBJ databases">
        <title>Genome draft of Hydrogenophaga taeniospiralis 2K1.</title>
        <authorList>
            <person name="Gomila M."/>
            <person name="Lalucat J."/>
        </authorList>
    </citation>
    <scope>NUCLEOTIDE SEQUENCE</scope>
    <source>
        <strain evidence="9">CCUG 15921</strain>
    </source>
</reference>
<evidence type="ECO:0000256" key="1">
    <source>
        <dbReference type="ARBA" id="ARBA00023015"/>
    </source>
</evidence>
<dbReference type="Gene3D" id="1.10.10.10">
    <property type="entry name" value="Winged helix-like DNA-binding domain superfamily/Winged helix DNA-binding domain"/>
    <property type="match status" value="1"/>
</dbReference>
<keyword evidence="1 5" id="KW-0805">Transcription regulation</keyword>
<dbReference type="PROSITE" id="PS00715">
    <property type="entry name" value="SIGMA70_1"/>
    <property type="match status" value="1"/>
</dbReference>
<dbReference type="InterPro" id="IPR036388">
    <property type="entry name" value="WH-like_DNA-bd_sf"/>
</dbReference>
<dbReference type="SUPFAM" id="SSF88946">
    <property type="entry name" value="Sigma2 domain of RNA polymerase sigma factors"/>
    <property type="match status" value="1"/>
</dbReference>
<feature type="compositionally biased region" description="Pro residues" evidence="6">
    <location>
        <begin position="503"/>
        <end position="514"/>
    </location>
</feature>
<feature type="domain" description="RNA polymerase sigma-70" evidence="7">
    <location>
        <begin position="266"/>
        <end position="279"/>
    </location>
</feature>
<dbReference type="PANTHER" id="PTHR30603:SF60">
    <property type="entry name" value="RNA POLYMERASE SIGMA FACTOR RPOD"/>
    <property type="match status" value="1"/>
</dbReference>
<dbReference type="PANTHER" id="PTHR30603">
    <property type="entry name" value="RNA POLYMERASE SIGMA FACTOR RPO"/>
    <property type="match status" value="1"/>
</dbReference>
<feature type="compositionally biased region" description="Basic and acidic residues" evidence="6">
    <location>
        <begin position="125"/>
        <end position="134"/>
    </location>
</feature>
<dbReference type="AlphaFoldDB" id="A0A9X4S824"/>